<proteinExistence type="predicted"/>
<comment type="caution">
    <text evidence="1">The sequence shown here is derived from an EMBL/GenBank/DDBJ whole genome shotgun (WGS) entry which is preliminary data.</text>
</comment>
<dbReference type="STRING" id="990268.JCM19235_2181"/>
<gene>
    <name evidence="1" type="ORF">JCM19235_2181</name>
</gene>
<keyword evidence="2" id="KW-1185">Reference proteome</keyword>
<evidence type="ECO:0000313" key="1">
    <source>
        <dbReference type="EMBL" id="GAL18758.1"/>
    </source>
</evidence>
<organism evidence="1 2">
    <name type="scientific">Vibrio maritimus</name>
    <dbReference type="NCBI Taxonomy" id="990268"/>
    <lineage>
        <taxon>Bacteria</taxon>
        <taxon>Pseudomonadati</taxon>
        <taxon>Pseudomonadota</taxon>
        <taxon>Gammaproteobacteria</taxon>
        <taxon>Vibrionales</taxon>
        <taxon>Vibrionaceae</taxon>
        <taxon>Vibrio</taxon>
    </lineage>
</organism>
<reference evidence="1 2" key="1">
    <citation type="submission" date="2014-09" db="EMBL/GenBank/DDBJ databases">
        <title>Vibrio maritimus JCM 19235. (C45) whole genome shotgun sequence.</title>
        <authorList>
            <person name="Sawabe T."/>
            <person name="Meirelles P."/>
            <person name="Nakanishi M."/>
            <person name="Sayaka M."/>
            <person name="Hattori M."/>
            <person name="Ohkuma M."/>
        </authorList>
    </citation>
    <scope>NUCLEOTIDE SEQUENCE [LARGE SCALE GENOMIC DNA]</scope>
    <source>
        <strain evidence="2">JCM19235</strain>
    </source>
</reference>
<dbReference type="EMBL" id="BBMR01000003">
    <property type="protein sequence ID" value="GAL18758.1"/>
    <property type="molecule type" value="Genomic_DNA"/>
</dbReference>
<dbReference type="AlphaFoldDB" id="A0A090RVZ4"/>
<evidence type="ECO:0000313" key="2">
    <source>
        <dbReference type="Proteomes" id="UP000029228"/>
    </source>
</evidence>
<reference evidence="1 2" key="2">
    <citation type="submission" date="2014-09" db="EMBL/GenBank/DDBJ databases">
        <authorList>
            <consortium name="NBRP consortium"/>
            <person name="Sawabe T."/>
            <person name="Meirelles P."/>
            <person name="Nakanishi M."/>
            <person name="Sayaka M."/>
            <person name="Hattori M."/>
            <person name="Ohkuma M."/>
        </authorList>
    </citation>
    <scope>NUCLEOTIDE SEQUENCE [LARGE SCALE GENOMIC DNA]</scope>
    <source>
        <strain evidence="2">JCM19235</strain>
    </source>
</reference>
<accession>A0A090RVZ4</accession>
<name>A0A090RVZ4_9VIBR</name>
<protein>
    <submittedName>
        <fullName evidence="1">Xanthine permease</fullName>
    </submittedName>
</protein>
<dbReference type="Proteomes" id="UP000029228">
    <property type="component" value="Unassembled WGS sequence"/>
</dbReference>
<sequence length="40" mass="4408">MMGKASMADFSAQPILSIPVPFKYGFAFDWQAFLPIALSI</sequence>